<sequence>METAQQHISKRFDTPEKVLQAATFMVGKQLSCDPLVRKTIRQMFYERATITVKPTKKGKKEIDESHSCYSLKYLRKKPISTFTGEQFLQMNMAKNDGLIDMIITLDDNSGTHNKHSSMSTSST</sequence>
<reference evidence="2 3" key="1">
    <citation type="submission" date="2017-03" db="EMBL/GenBank/DDBJ databases">
        <title>Genome Survey of Euroglyphus maynei.</title>
        <authorList>
            <person name="Arlian L.G."/>
            <person name="Morgan M.S."/>
            <person name="Rider S.D."/>
        </authorList>
    </citation>
    <scope>NUCLEOTIDE SEQUENCE [LARGE SCALE GENOMIC DNA]</scope>
    <source>
        <strain evidence="2">Arlian Lab</strain>
        <tissue evidence="2">Whole body</tissue>
    </source>
</reference>
<protein>
    <recommendedName>
        <fullName evidence="1">Tex-like central region domain-containing protein</fullName>
    </recommendedName>
</protein>
<name>A0A1Y3AS91_EURMA</name>
<comment type="caution">
    <text evidence="2">The sequence shown here is derived from an EMBL/GenBank/DDBJ whole genome shotgun (WGS) entry which is preliminary data.</text>
</comment>
<dbReference type="InterPro" id="IPR055179">
    <property type="entry name" value="Tex-like_central_region"/>
</dbReference>
<accession>A0A1Y3AS91</accession>
<dbReference type="EMBL" id="MUJZ01064262">
    <property type="protein sequence ID" value="OTF70728.1"/>
    <property type="molecule type" value="Genomic_DNA"/>
</dbReference>
<feature type="non-terminal residue" evidence="2">
    <location>
        <position position="123"/>
    </location>
</feature>
<dbReference type="OrthoDB" id="995477at2759"/>
<dbReference type="Proteomes" id="UP000194236">
    <property type="component" value="Unassembled WGS sequence"/>
</dbReference>
<dbReference type="GO" id="GO:0034728">
    <property type="term" value="P:nucleosome organization"/>
    <property type="evidence" value="ECO:0007669"/>
    <property type="project" value="TreeGrafter"/>
</dbReference>
<dbReference type="Pfam" id="PF22706">
    <property type="entry name" value="Tex_central_region"/>
    <property type="match status" value="1"/>
</dbReference>
<evidence type="ECO:0000259" key="1">
    <source>
        <dbReference type="Pfam" id="PF22706"/>
    </source>
</evidence>
<dbReference type="GO" id="GO:0042393">
    <property type="term" value="F:histone binding"/>
    <property type="evidence" value="ECO:0007669"/>
    <property type="project" value="TreeGrafter"/>
</dbReference>
<keyword evidence="3" id="KW-1185">Reference proteome</keyword>
<evidence type="ECO:0000313" key="3">
    <source>
        <dbReference type="Proteomes" id="UP000194236"/>
    </source>
</evidence>
<dbReference type="InterPro" id="IPR023323">
    <property type="entry name" value="Tex-like_dom_sf"/>
</dbReference>
<dbReference type="Gene3D" id="1.10.3500.10">
    <property type="entry name" value="Tex N-terminal region-like"/>
    <property type="match status" value="1"/>
</dbReference>
<feature type="domain" description="Tex-like central region" evidence="1">
    <location>
        <begin position="2"/>
        <end position="112"/>
    </location>
</feature>
<dbReference type="AlphaFoldDB" id="A0A1Y3AS91"/>
<dbReference type="GO" id="GO:0031491">
    <property type="term" value="F:nucleosome binding"/>
    <property type="evidence" value="ECO:0007669"/>
    <property type="project" value="TreeGrafter"/>
</dbReference>
<dbReference type="GO" id="GO:0140673">
    <property type="term" value="P:transcription elongation-coupled chromatin remodeling"/>
    <property type="evidence" value="ECO:0007669"/>
    <property type="project" value="InterPro"/>
</dbReference>
<dbReference type="GO" id="GO:0008023">
    <property type="term" value="C:transcription elongation factor complex"/>
    <property type="evidence" value="ECO:0007669"/>
    <property type="project" value="TreeGrafter"/>
</dbReference>
<dbReference type="SUPFAM" id="SSF158832">
    <property type="entry name" value="Tex N-terminal region-like"/>
    <property type="match status" value="1"/>
</dbReference>
<organism evidence="2 3">
    <name type="scientific">Euroglyphus maynei</name>
    <name type="common">Mayne's house dust mite</name>
    <dbReference type="NCBI Taxonomy" id="6958"/>
    <lineage>
        <taxon>Eukaryota</taxon>
        <taxon>Metazoa</taxon>
        <taxon>Ecdysozoa</taxon>
        <taxon>Arthropoda</taxon>
        <taxon>Chelicerata</taxon>
        <taxon>Arachnida</taxon>
        <taxon>Acari</taxon>
        <taxon>Acariformes</taxon>
        <taxon>Sarcoptiformes</taxon>
        <taxon>Astigmata</taxon>
        <taxon>Psoroptidia</taxon>
        <taxon>Analgoidea</taxon>
        <taxon>Pyroglyphidae</taxon>
        <taxon>Pyroglyphinae</taxon>
        <taxon>Euroglyphus</taxon>
    </lineage>
</organism>
<dbReference type="PANTHER" id="PTHR10145">
    <property type="entry name" value="TRANSCRIPTION ELONGATION FACTOR SPT6"/>
    <property type="match status" value="1"/>
</dbReference>
<gene>
    <name evidence="2" type="ORF">BLA29_013804</name>
</gene>
<dbReference type="PANTHER" id="PTHR10145:SF6">
    <property type="entry name" value="TRANSCRIPTION ELONGATION FACTOR SPT6"/>
    <property type="match status" value="1"/>
</dbReference>
<proteinExistence type="predicted"/>
<evidence type="ECO:0000313" key="2">
    <source>
        <dbReference type="EMBL" id="OTF70728.1"/>
    </source>
</evidence>
<dbReference type="InterPro" id="IPR017072">
    <property type="entry name" value="TF_Spt6"/>
</dbReference>